<evidence type="ECO:0000256" key="4">
    <source>
        <dbReference type="ARBA" id="ARBA00022496"/>
    </source>
</evidence>
<evidence type="ECO:0000256" key="7">
    <source>
        <dbReference type="ARBA" id="ARBA00023065"/>
    </source>
</evidence>
<evidence type="ECO:0000256" key="12">
    <source>
        <dbReference type="RuleBase" id="RU003357"/>
    </source>
</evidence>
<dbReference type="PROSITE" id="PS52016">
    <property type="entry name" value="TONB_DEPENDENT_REC_3"/>
    <property type="match status" value="1"/>
</dbReference>
<keyword evidence="10 11" id="KW-0998">Cell outer membrane</keyword>
<dbReference type="InterPro" id="IPR039426">
    <property type="entry name" value="TonB-dep_rcpt-like"/>
</dbReference>
<dbReference type="Pfam" id="PF07715">
    <property type="entry name" value="Plug"/>
    <property type="match status" value="1"/>
</dbReference>
<dbReference type="Pfam" id="PF00593">
    <property type="entry name" value="TonB_dep_Rec_b-barrel"/>
    <property type="match status" value="1"/>
</dbReference>
<dbReference type="GO" id="GO:0009279">
    <property type="term" value="C:cell outer membrane"/>
    <property type="evidence" value="ECO:0007669"/>
    <property type="project" value="UniProtKB-SubCell"/>
</dbReference>
<dbReference type="PROSITE" id="PS00018">
    <property type="entry name" value="EF_HAND_1"/>
    <property type="match status" value="1"/>
</dbReference>
<evidence type="ECO:0000256" key="6">
    <source>
        <dbReference type="ARBA" id="ARBA00023004"/>
    </source>
</evidence>
<evidence type="ECO:0000256" key="8">
    <source>
        <dbReference type="ARBA" id="ARBA00023077"/>
    </source>
</evidence>
<comment type="subcellular location">
    <subcellularLocation>
        <location evidence="1 11">Cell outer membrane</location>
        <topology evidence="1 11">Multi-pass membrane protein</topology>
    </subcellularLocation>
</comment>
<keyword evidence="2 11" id="KW-0813">Transport</keyword>
<dbReference type="Proteomes" id="UP001218362">
    <property type="component" value="Chromosome"/>
</dbReference>
<feature type="signal peptide" evidence="13">
    <location>
        <begin position="1"/>
        <end position="27"/>
    </location>
</feature>
<evidence type="ECO:0000259" key="15">
    <source>
        <dbReference type="Pfam" id="PF07715"/>
    </source>
</evidence>
<reference evidence="16" key="1">
    <citation type="submission" date="2023-03" db="EMBL/GenBank/DDBJ databases">
        <title>Andean soil-derived lignocellulolytic bacterial consortium as a source of novel taxa and putative plastic-active enzymes.</title>
        <authorList>
            <person name="Diaz-Garcia L."/>
            <person name="Chuvochina M."/>
            <person name="Feuerriegel G."/>
            <person name="Bunk B."/>
            <person name="Sproer C."/>
            <person name="Streit W.R."/>
            <person name="Rodriguez L.M."/>
            <person name="Overmann J."/>
            <person name="Jimenez D.J."/>
        </authorList>
    </citation>
    <scope>NUCLEOTIDE SEQUENCE</scope>
    <source>
        <strain evidence="16">MAG 26</strain>
    </source>
</reference>
<evidence type="ECO:0000259" key="14">
    <source>
        <dbReference type="Pfam" id="PF00593"/>
    </source>
</evidence>
<keyword evidence="13" id="KW-0732">Signal</keyword>
<evidence type="ECO:0000256" key="5">
    <source>
        <dbReference type="ARBA" id="ARBA00022692"/>
    </source>
</evidence>
<dbReference type="InterPro" id="IPR012910">
    <property type="entry name" value="Plug_dom"/>
</dbReference>
<evidence type="ECO:0000256" key="13">
    <source>
        <dbReference type="SAM" id="SignalP"/>
    </source>
</evidence>
<keyword evidence="6" id="KW-0408">Iron</keyword>
<dbReference type="PANTHER" id="PTHR32552:SF81">
    <property type="entry name" value="TONB-DEPENDENT OUTER MEMBRANE RECEPTOR"/>
    <property type="match status" value="1"/>
</dbReference>
<keyword evidence="7" id="KW-0406">Ion transport</keyword>
<proteinExistence type="inferred from homology"/>
<keyword evidence="3 11" id="KW-1134">Transmembrane beta strand</keyword>
<comment type="similarity">
    <text evidence="11 12">Belongs to the TonB-dependent receptor family.</text>
</comment>
<keyword evidence="16" id="KW-0675">Receptor</keyword>
<keyword evidence="8 12" id="KW-0798">TonB box</keyword>
<feature type="domain" description="TonB-dependent receptor-like beta-barrel" evidence="14">
    <location>
        <begin position="248"/>
        <end position="694"/>
    </location>
</feature>
<organism evidence="16 17">
    <name type="scientific">Candidatus Andeanibacterium colombiense</name>
    <dbReference type="NCBI Taxonomy" id="3121345"/>
    <lineage>
        <taxon>Bacteria</taxon>
        <taxon>Pseudomonadati</taxon>
        <taxon>Pseudomonadota</taxon>
        <taxon>Alphaproteobacteria</taxon>
        <taxon>Sphingomonadales</taxon>
        <taxon>Sphingomonadaceae</taxon>
        <taxon>Candidatus Andeanibacterium</taxon>
    </lineage>
</organism>
<gene>
    <name evidence="16" type="ORF">P0Y56_16860</name>
</gene>
<evidence type="ECO:0000256" key="9">
    <source>
        <dbReference type="ARBA" id="ARBA00023136"/>
    </source>
</evidence>
<keyword evidence="9 11" id="KW-0472">Membrane</keyword>
<evidence type="ECO:0000313" key="17">
    <source>
        <dbReference type="Proteomes" id="UP001218362"/>
    </source>
</evidence>
<dbReference type="Gene3D" id="2.40.170.20">
    <property type="entry name" value="TonB-dependent receptor, beta-barrel domain"/>
    <property type="match status" value="1"/>
</dbReference>
<dbReference type="InterPro" id="IPR000531">
    <property type="entry name" value="Beta-barrel_TonB"/>
</dbReference>
<evidence type="ECO:0000256" key="2">
    <source>
        <dbReference type="ARBA" id="ARBA00022448"/>
    </source>
</evidence>
<evidence type="ECO:0000256" key="1">
    <source>
        <dbReference type="ARBA" id="ARBA00004571"/>
    </source>
</evidence>
<dbReference type="PANTHER" id="PTHR32552">
    <property type="entry name" value="FERRICHROME IRON RECEPTOR-RELATED"/>
    <property type="match status" value="1"/>
</dbReference>
<evidence type="ECO:0000313" key="16">
    <source>
        <dbReference type="EMBL" id="WEK46653.1"/>
    </source>
</evidence>
<dbReference type="EMBL" id="CP119316">
    <property type="protein sequence ID" value="WEK46653.1"/>
    <property type="molecule type" value="Genomic_DNA"/>
</dbReference>
<feature type="domain" description="TonB-dependent receptor plug" evidence="15">
    <location>
        <begin position="48"/>
        <end position="156"/>
    </location>
</feature>
<dbReference type="InterPro" id="IPR018247">
    <property type="entry name" value="EF_Hand_1_Ca_BS"/>
</dbReference>
<evidence type="ECO:0000256" key="10">
    <source>
        <dbReference type="ARBA" id="ARBA00023237"/>
    </source>
</evidence>
<name>A0AAJ5X6S5_9SPHN</name>
<evidence type="ECO:0000256" key="11">
    <source>
        <dbReference type="PROSITE-ProRule" id="PRU01360"/>
    </source>
</evidence>
<dbReference type="SUPFAM" id="SSF56935">
    <property type="entry name" value="Porins"/>
    <property type="match status" value="1"/>
</dbReference>
<protein>
    <submittedName>
        <fullName evidence="16">TonB-dependent receptor</fullName>
    </submittedName>
</protein>
<dbReference type="AlphaFoldDB" id="A0AAJ5X6S5"/>
<keyword evidence="5 11" id="KW-0812">Transmembrane</keyword>
<evidence type="ECO:0000256" key="3">
    <source>
        <dbReference type="ARBA" id="ARBA00022452"/>
    </source>
</evidence>
<accession>A0AAJ5X6S5</accession>
<keyword evidence="4" id="KW-0410">Iron transport</keyword>
<sequence length="747" mass="79830">MSHAAMRASASLAVLGAIFAAASPAFAEDDQDKAEIVVSAKNPGSDTLDYPGSIDTIGTTELAQRQVQDLSTLSYAAPNVSLDSIGTFKGVANFAIRGLGINSSIPSIDPAVGIFVDGVYQGINAGDVFDLLDVKRVTVLRGPQGVAFGRNTTGGAVLVETADPTFAGEGHAGMTVEGPVDSRRGKAMLTMRGAVSGPLNDTLAIRIAALHSDDAGYFENDYDGRAFGKAVTTEVRGGLTWLASERLSFTLKGEWDKSDGDGAPAHNNGLSGRDNFRIAIDERGFYHSKGGSVSLRGEYELGQGKLTNVFGWRDYDLRTRNDIDSTPVKIFHSDTRTNQDQWSDELYYAADYGAVAVTAGGYIFHQQVGYDEFRDLAAPQYGGGVQDQDVYGLYAQADYSLTDKLTLTGGLRWSREEKSADITYVRPRAECSAIEGTCPIEGQNVPGENNGFSDSRAWNSLSPKVALAFKPTVDSNLYASWTRGYRSGGYNLRITQPAAFEQIAAELGSPAFDQERVDSFELGGKWQRGILRLSGALYWMEVANLQREINVPSLTSGLAQSIYNTADARIRGGELEATLTPAGGLTLTADLGYTDAQYRKVFLDLNSDGVINAADLALALPRAPKWSWGGSAAYEAELGGLGSLTASAFFQHRSAYAYTDNNWGYNSASDRLDASLALKLAGSGITLTVFGRNLTDAVQFGGDTQLAFAGGAYSDGDNRPFDPHPAAGTFSPLDKGRELGVGLNWDF</sequence>
<dbReference type="KEGG" id="acob:P0Y56_16860"/>
<dbReference type="InterPro" id="IPR036942">
    <property type="entry name" value="Beta-barrel_TonB_sf"/>
</dbReference>
<dbReference type="GO" id="GO:0006826">
    <property type="term" value="P:iron ion transport"/>
    <property type="evidence" value="ECO:0007669"/>
    <property type="project" value="UniProtKB-KW"/>
</dbReference>
<feature type="chain" id="PRO_5042489732" evidence="13">
    <location>
        <begin position="28"/>
        <end position="747"/>
    </location>
</feature>